<name>A0A640TVS6_STRNI</name>
<feature type="region of interest" description="Disordered" evidence="1">
    <location>
        <begin position="1"/>
        <end position="30"/>
    </location>
</feature>
<organism evidence="2 3">
    <name type="scientific">Streptomyces nigrescens</name>
    <dbReference type="NCBI Taxonomy" id="1920"/>
    <lineage>
        <taxon>Bacteria</taxon>
        <taxon>Bacillati</taxon>
        <taxon>Actinomycetota</taxon>
        <taxon>Actinomycetes</taxon>
        <taxon>Kitasatosporales</taxon>
        <taxon>Streptomycetaceae</taxon>
        <taxon>Streptomyces</taxon>
    </lineage>
</organism>
<sequence>MIGFGGCGSQARSCDEGGRVGCGGSRGPSVVQSYPSDMNSELFFEWDGRPDAGKHVSGEMYAVAGGPPYTADDEPEPEPTGGQGRPRTVGAVAARRDGALLGWAWVYEDPDHERVARVQTTYVPRQVRRLKTGYYDLLPPTAEEFEMVTGLYRRAADEARAAGYRTLRWTGQDTGPDGQAATALNANGHGECARYWSTEPATWQPPAGLPDVQVHQLPAHLTLATADAEVSAFIDGHAAHINAGESIRHENAEPRALAALIAELVTRLRRDHPEVTELTIWEFDDASVRQALPLAGLRITARTMDYELPLTPS</sequence>
<proteinExistence type="predicted"/>
<protein>
    <submittedName>
        <fullName evidence="2">Uncharacterized protein</fullName>
    </submittedName>
</protein>
<feature type="region of interest" description="Disordered" evidence="1">
    <location>
        <begin position="63"/>
        <end position="88"/>
    </location>
</feature>
<accession>A0A640TVS6</accession>
<dbReference type="EMBL" id="BLIP01000003">
    <property type="protein sequence ID" value="GFE26912.1"/>
    <property type="molecule type" value="Genomic_DNA"/>
</dbReference>
<evidence type="ECO:0000313" key="2">
    <source>
        <dbReference type="EMBL" id="GFE26912.1"/>
    </source>
</evidence>
<comment type="caution">
    <text evidence="2">The sequence shown here is derived from an EMBL/GenBank/DDBJ whole genome shotgun (WGS) entry which is preliminary data.</text>
</comment>
<dbReference type="Proteomes" id="UP000429552">
    <property type="component" value="Unassembled WGS sequence"/>
</dbReference>
<gene>
    <name evidence="2" type="ORF">Sliba_73650</name>
</gene>
<evidence type="ECO:0000313" key="3">
    <source>
        <dbReference type="Proteomes" id="UP000429552"/>
    </source>
</evidence>
<evidence type="ECO:0000256" key="1">
    <source>
        <dbReference type="SAM" id="MobiDB-lite"/>
    </source>
</evidence>
<dbReference type="AlphaFoldDB" id="A0A640TVS6"/>
<reference evidence="2 3" key="1">
    <citation type="submission" date="2019-12" db="EMBL/GenBank/DDBJ databases">
        <title>Whole genome shotgun sequence of Streptomyces libani subsp. libani NBRC 13452.</title>
        <authorList>
            <person name="Ichikawa N."/>
            <person name="Kimura A."/>
            <person name="Kitahashi Y."/>
            <person name="Komaki H."/>
            <person name="Tamura T."/>
        </authorList>
    </citation>
    <scope>NUCLEOTIDE SEQUENCE [LARGE SCALE GENOMIC DNA]</scope>
    <source>
        <strain evidence="2 3">NBRC 13452</strain>
    </source>
</reference>